<dbReference type="AlphaFoldDB" id="A0AAP2GMH0"/>
<evidence type="ECO:0000256" key="1">
    <source>
        <dbReference type="SAM" id="MobiDB-lite"/>
    </source>
</evidence>
<evidence type="ECO:0008006" key="4">
    <source>
        <dbReference type="Google" id="ProtNLM"/>
    </source>
</evidence>
<evidence type="ECO:0000313" key="3">
    <source>
        <dbReference type="Proteomes" id="UP001319200"/>
    </source>
</evidence>
<dbReference type="RefSeq" id="WP_254160200.1">
    <property type="nucleotide sequence ID" value="NZ_JAHESF010000002.1"/>
</dbReference>
<feature type="compositionally biased region" description="Polar residues" evidence="1">
    <location>
        <begin position="412"/>
        <end position="427"/>
    </location>
</feature>
<feature type="compositionally biased region" description="Polar residues" evidence="1">
    <location>
        <begin position="348"/>
        <end position="357"/>
    </location>
</feature>
<feature type="region of interest" description="Disordered" evidence="1">
    <location>
        <begin position="246"/>
        <end position="443"/>
    </location>
</feature>
<keyword evidence="3" id="KW-1185">Reference proteome</keyword>
<feature type="compositionally biased region" description="Basic and acidic residues" evidence="1">
    <location>
        <begin position="279"/>
        <end position="290"/>
    </location>
</feature>
<sequence length="443" mass="51567">MKASNLKQFFLALLVSGWISVQGQTMVESEVPGDNFSLEGALELFKKSQSPQQFEEMLNSPDSKVNNLDLNNDGDTDYVRVIDRNEGDVHAFILQAVISSTESQDVAVIELQKKANGEAVLQITGDADVYGVETIIEPTEEVRVNAGTSTARTVVNVWTWPSVQYVYGPSYSVWVSPWSWAYRPFWWRPWRPVAYYVYDPWWRPYRPYYAVCHSHRIGYLPRLYRPYRRTSVIVYNHYHHDIDRYRSRTNGRDRDDGRYSDSRNRYDRDSRMRTTGSDYNRRHDDGRNRTDANTSSSYSRPRSTEFNQSSDRRNEVNNEGFSRSQFNRSPAQRNGSERYRSTTERSISKFSNSNPVPSNERHRSFETNRPSGEVNTERAPERQQRSIERSQSQRSFEQRSAPARQTREFHQPRSSTPTRTIERSASPNRESGRGSGGNRRGRD</sequence>
<accession>A0AAP2GMH0</accession>
<comment type="caution">
    <text evidence="2">The sequence shown here is derived from an EMBL/GenBank/DDBJ whole genome shotgun (WGS) entry which is preliminary data.</text>
</comment>
<gene>
    <name evidence="2" type="ORF">KK083_02100</name>
</gene>
<dbReference type="EMBL" id="JAHESF010000002">
    <property type="protein sequence ID" value="MBT1695650.1"/>
    <property type="molecule type" value="Genomic_DNA"/>
</dbReference>
<feature type="compositionally biased region" description="Low complexity" evidence="1">
    <location>
        <begin position="389"/>
        <end position="400"/>
    </location>
</feature>
<feature type="compositionally biased region" description="Gly residues" evidence="1">
    <location>
        <begin position="433"/>
        <end position="443"/>
    </location>
</feature>
<feature type="compositionally biased region" description="Polar residues" evidence="1">
    <location>
        <begin position="317"/>
        <end position="334"/>
    </location>
</feature>
<feature type="compositionally biased region" description="Polar residues" evidence="1">
    <location>
        <begin position="291"/>
        <end position="309"/>
    </location>
</feature>
<feature type="compositionally biased region" description="Basic and acidic residues" evidence="1">
    <location>
        <begin position="246"/>
        <end position="272"/>
    </location>
</feature>
<name>A0AAP2GMH0_9BACT</name>
<organism evidence="2 3">
    <name type="scientific">Chryseosolibacter histidini</name>
    <dbReference type="NCBI Taxonomy" id="2782349"/>
    <lineage>
        <taxon>Bacteria</taxon>
        <taxon>Pseudomonadati</taxon>
        <taxon>Bacteroidota</taxon>
        <taxon>Cytophagia</taxon>
        <taxon>Cytophagales</taxon>
        <taxon>Chryseotaleaceae</taxon>
        <taxon>Chryseosolibacter</taxon>
    </lineage>
</organism>
<dbReference type="Proteomes" id="UP001319200">
    <property type="component" value="Unassembled WGS sequence"/>
</dbReference>
<protein>
    <recommendedName>
        <fullName evidence="4">DUF3300 domain-containing protein</fullName>
    </recommendedName>
</protein>
<evidence type="ECO:0000313" key="2">
    <source>
        <dbReference type="EMBL" id="MBT1695650.1"/>
    </source>
</evidence>
<reference evidence="2 3" key="1">
    <citation type="submission" date="2021-05" db="EMBL/GenBank/DDBJ databases">
        <title>A Polyphasic approach of four new species of the genus Ohtaekwangia: Ohtaekwangia histidinii sp. nov., Ohtaekwangia cretensis sp. nov., Ohtaekwangia indiensis sp. nov., Ohtaekwangia reichenbachii sp. nov. from diverse environment.</title>
        <authorList>
            <person name="Octaviana S."/>
        </authorList>
    </citation>
    <scope>NUCLEOTIDE SEQUENCE [LARGE SCALE GENOMIC DNA]</scope>
    <source>
        <strain evidence="2 3">PWU4</strain>
    </source>
</reference>
<feature type="compositionally biased region" description="Basic and acidic residues" evidence="1">
    <location>
        <begin position="375"/>
        <end position="388"/>
    </location>
</feature>
<feature type="compositionally biased region" description="Basic and acidic residues" evidence="1">
    <location>
        <begin position="335"/>
        <end position="347"/>
    </location>
</feature>
<proteinExistence type="predicted"/>